<feature type="region of interest" description="Disordered" evidence="6">
    <location>
        <begin position="38"/>
        <end position="357"/>
    </location>
</feature>
<keyword evidence="2 5" id="KW-0238">DNA-binding</keyword>
<gene>
    <name evidence="8" type="ORF">P3X46_000108</name>
</gene>
<comment type="domain">
    <text evidence="5">The PPC domain mediates interactions between AHL proteins.</text>
</comment>
<dbReference type="Gene3D" id="3.30.1330.80">
    <property type="entry name" value="Hypothetical protein, similar to alpha- acetolactate decarboxylase, domain 2"/>
    <property type="match status" value="1"/>
</dbReference>
<feature type="compositionally biased region" description="Polar residues" evidence="6">
    <location>
        <begin position="534"/>
        <end position="550"/>
    </location>
</feature>
<evidence type="ECO:0000256" key="3">
    <source>
        <dbReference type="ARBA" id="ARBA00023163"/>
    </source>
</evidence>
<dbReference type="Pfam" id="PF03479">
    <property type="entry name" value="PCC"/>
    <property type="match status" value="1"/>
</dbReference>
<feature type="compositionally biased region" description="Gly residues" evidence="6">
    <location>
        <begin position="76"/>
        <end position="91"/>
    </location>
</feature>
<comment type="caution">
    <text evidence="8">The sequence shown here is derived from an EMBL/GenBank/DDBJ whole genome shotgun (WGS) entry which is preliminary data.</text>
</comment>
<dbReference type="Proteomes" id="UP001174677">
    <property type="component" value="Chromosome 1"/>
</dbReference>
<dbReference type="InterPro" id="IPR039605">
    <property type="entry name" value="AHL"/>
</dbReference>
<feature type="compositionally biased region" description="Gly residues" evidence="6">
    <location>
        <begin position="103"/>
        <end position="116"/>
    </location>
</feature>
<feature type="compositionally biased region" description="Gly residues" evidence="6">
    <location>
        <begin position="50"/>
        <end position="64"/>
    </location>
</feature>
<dbReference type="PANTHER" id="PTHR31500:SF45">
    <property type="entry name" value="AT-HOOK MOTIF NUCLEAR-LOCALIZED PROTEIN"/>
    <property type="match status" value="1"/>
</dbReference>
<dbReference type="SUPFAM" id="SSF117856">
    <property type="entry name" value="AF0104/ALDC/Ptd012-like"/>
    <property type="match status" value="1"/>
</dbReference>
<feature type="compositionally biased region" description="Gly residues" evidence="6">
    <location>
        <begin position="292"/>
        <end position="308"/>
    </location>
</feature>
<protein>
    <recommendedName>
        <fullName evidence="5">AT-hook motif nuclear-localized protein</fullName>
    </recommendedName>
</protein>
<dbReference type="CDD" id="cd11378">
    <property type="entry name" value="DUF296"/>
    <property type="match status" value="1"/>
</dbReference>
<keyword evidence="1 5" id="KW-0805">Transcription regulation</keyword>
<proteinExistence type="predicted"/>
<feature type="compositionally biased region" description="Gly residues" evidence="6">
    <location>
        <begin position="238"/>
        <end position="252"/>
    </location>
</feature>
<evidence type="ECO:0000256" key="5">
    <source>
        <dbReference type="RuleBase" id="RU367031"/>
    </source>
</evidence>
<dbReference type="PANTHER" id="PTHR31500">
    <property type="entry name" value="AT-HOOK MOTIF NUCLEAR-LOCALIZED PROTEIN 9"/>
    <property type="match status" value="1"/>
</dbReference>
<feature type="compositionally biased region" description="Gly residues" evidence="6">
    <location>
        <begin position="184"/>
        <end position="200"/>
    </location>
</feature>
<evidence type="ECO:0000256" key="2">
    <source>
        <dbReference type="ARBA" id="ARBA00023125"/>
    </source>
</evidence>
<organism evidence="8 9">
    <name type="scientific">Hevea brasiliensis</name>
    <name type="common">Para rubber tree</name>
    <name type="synonym">Siphonia brasiliensis</name>
    <dbReference type="NCBI Taxonomy" id="3981"/>
    <lineage>
        <taxon>Eukaryota</taxon>
        <taxon>Viridiplantae</taxon>
        <taxon>Streptophyta</taxon>
        <taxon>Embryophyta</taxon>
        <taxon>Tracheophyta</taxon>
        <taxon>Spermatophyta</taxon>
        <taxon>Magnoliopsida</taxon>
        <taxon>eudicotyledons</taxon>
        <taxon>Gunneridae</taxon>
        <taxon>Pentapetalae</taxon>
        <taxon>rosids</taxon>
        <taxon>fabids</taxon>
        <taxon>Malpighiales</taxon>
        <taxon>Euphorbiaceae</taxon>
        <taxon>Crotonoideae</taxon>
        <taxon>Micrandreae</taxon>
        <taxon>Hevea</taxon>
    </lineage>
</organism>
<keyword evidence="4 5" id="KW-0539">Nucleus</keyword>
<feature type="compositionally biased region" description="Gly residues" evidence="6">
    <location>
        <begin position="130"/>
        <end position="143"/>
    </location>
</feature>
<feature type="domain" description="PPC" evidence="7">
    <location>
        <begin position="379"/>
        <end position="517"/>
    </location>
</feature>
<feature type="compositionally biased region" description="Gly residues" evidence="6">
    <location>
        <begin position="211"/>
        <end position="223"/>
    </location>
</feature>
<dbReference type="InterPro" id="IPR005175">
    <property type="entry name" value="PPC_dom"/>
</dbReference>
<feature type="region of interest" description="Disordered" evidence="6">
    <location>
        <begin position="521"/>
        <end position="564"/>
    </location>
</feature>
<accession>A0ABQ9N8Z2</accession>
<feature type="compositionally biased region" description="Gly residues" evidence="6">
    <location>
        <begin position="264"/>
        <end position="280"/>
    </location>
</feature>
<keyword evidence="9" id="KW-1185">Reference proteome</keyword>
<feature type="compositionally biased region" description="Gly residues" evidence="6">
    <location>
        <begin position="157"/>
        <end position="170"/>
    </location>
</feature>
<comment type="subcellular location">
    <subcellularLocation>
        <location evidence="5">Nucleus</location>
    </subcellularLocation>
</comment>
<evidence type="ECO:0000256" key="6">
    <source>
        <dbReference type="SAM" id="MobiDB-lite"/>
    </source>
</evidence>
<keyword evidence="3 5" id="KW-0804">Transcription</keyword>
<comment type="function">
    <text evidence="5">Transcription factor that specifically binds AT-rich DNA sequences related to the nuclear matrix attachment regions (MARs).</text>
</comment>
<evidence type="ECO:0000259" key="7">
    <source>
        <dbReference type="PROSITE" id="PS51742"/>
    </source>
</evidence>
<name>A0ABQ9N8Z2_HEVBR</name>
<sequence>MHTRQREAAVACMEDKSMITKASQLSPVTTKNDSLVSQVVHQEAKKPKAGGSGGAVAGGSGGGSVSAEIAKEPKPGGSGYGAVAGGSGGGLVSAEIAKEPKPGGSGGAAVAGGSGRGWVSAEIAKEPKPGGSGGAAVAGGSGRGWVSAEIAKEPKPGGSGGAAVAGGSGRGSVSAEIAKEPKPGGSGGRAVAGGSGGGSVSGEIAKELKPGGNGGAVAGGSGRGSVSAEIAKESKPGGSCGDAVAGGSGGGSVSAEIAREPKPGGSGGGGAVAGGSGGGSVSTEIAKKPKPGGSGGGGAIAGGSGGGSVSAEIIGKRKRGRPKKFDMDSETVSLPVSPPPDFTSSLSGTYEKRGRRRPYGSGRLQLLASLGDYEAETAGGSFTPHVMLVDPGEDILSKISSFAERGPLAVCILSATGAVSIATITEPSYGGIWRYRGLFEILSLSGSFTLDETSGAHRKTGVLSVSLAKPDGRVFGGTVVGPLIAYNPIQLIVASFKQNIFKELKLRQLAESAAAAGSVLGNAGTAEGEGHGTRPTSTNGSEAGNTTTFDPRNVIKSEPGNEDL</sequence>
<evidence type="ECO:0000256" key="4">
    <source>
        <dbReference type="ARBA" id="ARBA00023242"/>
    </source>
</evidence>
<dbReference type="PROSITE" id="PS51742">
    <property type="entry name" value="PPC"/>
    <property type="match status" value="1"/>
</dbReference>
<evidence type="ECO:0000256" key="1">
    <source>
        <dbReference type="ARBA" id="ARBA00023015"/>
    </source>
</evidence>
<dbReference type="EMBL" id="JARPOI010000001">
    <property type="protein sequence ID" value="KAJ9188741.1"/>
    <property type="molecule type" value="Genomic_DNA"/>
</dbReference>
<reference evidence="8" key="1">
    <citation type="journal article" date="2023" name="Plant Biotechnol. J.">
        <title>Chromosome-level wild Hevea brasiliensis genome provides new tools for genomic-assisted breeding and valuable loci to elevate rubber yield.</title>
        <authorList>
            <person name="Cheng H."/>
            <person name="Song X."/>
            <person name="Hu Y."/>
            <person name="Wu T."/>
            <person name="Yang Q."/>
            <person name="An Z."/>
            <person name="Feng S."/>
            <person name="Deng Z."/>
            <person name="Wu W."/>
            <person name="Zeng X."/>
            <person name="Tu M."/>
            <person name="Wang X."/>
            <person name="Huang H."/>
        </authorList>
    </citation>
    <scope>NUCLEOTIDE SEQUENCE</scope>
    <source>
        <strain evidence="8">MT/VB/25A 57/8</strain>
    </source>
</reference>
<evidence type="ECO:0000313" key="9">
    <source>
        <dbReference type="Proteomes" id="UP001174677"/>
    </source>
</evidence>
<evidence type="ECO:0000313" key="8">
    <source>
        <dbReference type="EMBL" id="KAJ9188741.1"/>
    </source>
</evidence>